<reference evidence="2 3" key="1">
    <citation type="submission" date="2020-03" db="EMBL/GenBank/DDBJ databases">
        <title>Whole genome shotgun sequence of Phytohabitans rumicis NBRC 108638.</title>
        <authorList>
            <person name="Komaki H."/>
            <person name="Tamura T."/>
        </authorList>
    </citation>
    <scope>NUCLEOTIDE SEQUENCE [LARGE SCALE GENOMIC DNA]</scope>
    <source>
        <strain evidence="2 3">NBRC 108638</strain>
    </source>
</reference>
<feature type="transmembrane region" description="Helical" evidence="1">
    <location>
        <begin position="123"/>
        <end position="146"/>
    </location>
</feature>
<dbReference type="AlphaFoldDB" id="A0A6V8KXB9"/>
<reference evidence="2 3" key="2">
    <citation type="submission" date="2020-03" db="EMBL/GenBank/DDBJ databases">
        <authorList>
            <person name="Ichikawa N."/>
            <person name="Kimura A."/>
            <person name="Kitahashi Y."/>
            <person name="Uohara A."/>
        </authorList>
    </citation>
    <scope>NUCLEOTIDE SEQUENCE [LARGE SCALE GENOMIC DNA]</scope>
    <source>
        <strain evidence="2 3">NBRC 108638</strain>
    </source>
</reference>
<feature type="transmembrane region" description="Helical" evidence="1">
    <location>
        <begin position="52"/>
        <end position="75"/>
    </location>
</feature>
<accession>A0A6V8KXB9</accession>
<comment type="caution">
    <text evidence="2">The sequence shown here is derived from an EMBL/GenBank/DDBJ whole genome shotgun (WGS) entry which is preliminary data.</text>
</comment>
<dbReference type="Proteomes" id="UP000482960">
    <property type="component" value="Unassembled WGS sequence"/>
</dbReference>
<evidence type="ECO:0000256" key="1">
    <source>
        <dbReference type="SAM" id="Phobius"/>
    </source>
</evidence>
<dbReference type="EMBL" id="BLPG01000001">
    <property type="protein sequence ID" value="GFJ87318.1"/>
    <property type="molecule type" value="Genomic_DNA"/>
</dbReference>
<sequence length="154" mass="15752">MLATATGRWAWFGSYLAVVTVGLVGLLLLVGLTTGIGAAISTGDAAYVGKMVAAHVAHAPGLLVLLGVAALLFGVLPRAIGVTWVILAYGMFSGMFGAIVDLPQWAHNLSPLEHAGKPPLDGIAWPAMGILLVIAAGLAAAGLAAFRRRDLETK</sequence>
<keyword evidence="1" id="KW-0472">Membrane</keyword>
<keyword evidence="1" id="KW-1133">Transmembrane helix</keyword>
<evidence type="ECO:0008006" key="4">
    <source>
        <dbReference type="Google" id="ProtNLM"/>
    </source>
</evidence>
<dbReference type="RefSeq" id="WP_246277637.1">
    <property type="nucleotide sequence ID" value="NZ_BLPG01000001.1"/>
</dbReference>
<feature type="transmembrane region" description="Helical" evidence="1">
    <location>
        <begin position="82"/>
        <end position="103"/>
    </location>
</feature>
<gene>
    <name evidence="2" type="ORF">Prum_009600</name>
</gene>
<keyword evidence="3" id="KW-1185">Reference proteome</keyword>
<evidence type="ECO:0000313" key="3">
    <source>
        <dbReference type="Proteomes" id="UP000482960"/>
    </source>
</evidence>
<keyword evidence="1" id="KW-0812">Transmembrane</keyword>
<feature type="transmembrane region" description="Helical" evidence="1">
    <location>
        <begin position="12"/>
        <end position="40"/>
    </location>
</feature>
<organism evidence="2 3">
    <name type="scientific">Phytohabitans rumicis</name>
    <dbReference type="NCBI Taxonomy" id="1076125"/>
    <lineage>
        <taxon>Bacteria</taxon>
        <taxon>Bacillati</taxon>
        <taxon>Actinomycetota</taxon>
        <taxon>Actinomycetes</taxon>
        <taxon>Micromonosporales</taxon>
        <taxon>Micromonosporaceae</taxon>
    </lineage>
</organism>
<protein>
    <recommendedName>
        <fullName evidence="4">ABC transporter permease</fullName>
    </recommendedName>
</protein>
<proteinExistence type="predicted"/>
<name>A0A6V8KXB9_9ACTN</name>
<evidence type="ECO:0000313" key="2">
    <source>
        <dbReference type="EMBL" id="GFJ87318.1"/>
    </source>
</evidence>